<dbReference type="AlphaFoldDB" id="A0A7W6BKB1"/>
<dbReference type="GO" id="GO:0009055">
    <property type="term" value="F:electron transfer activity"/>
    <property type="evidence" value="ECO:0007669"/>
    <property type="project" value="InterPro"/>
</dbReference>
<keyword evidence="10" id="KW-0408">Iron</keyword>
<evidence type="ECO:0000256" key="6">
    <source>
        <dbReference type="ARBA" id="ARBA00022692"/>
    </source>
</evidence>
<dbReference type="GO" id="GO:0022904">
    <property type="term" value="P:respiratory electron transport chain"/>
    <property type="evidence" value="ECO:0007669"/>
    <property type="project" value="InterPro"/>
</dbReference>
<evidence type="ECO:0000256" key="9">
    <source>
        <dbReference type="ARBA" id="ARBA00022989"/>
    </source>
</evidence>
<feature type="domain" description="Cytochrome b561 bacterial/Ni-hydrogenase" evidence="14">
    <location>
        <begin position="10"/>
        <end position="177"/>
    </location>
</feature>
<dbReference type="Proteomes" id="UP000571950">
    <property type="component" value="Unassembled WGS sequence"/>
</dbReference>
<evidence type="ECO:0000256" key="5">
    <source>
        <dbReference type="ARBA" id="ARBA00022617"/>
    </source>
</evidence>
<evidence type="ECO:0000256" key="13">
    <source>
        <dbReference type="SAM" id="Phobius"/>
    </source>
</evidence>
<sequence>MKWRDDADSYGLVSKTLHWGMALLFLWQFGGMLLKLVVGRVPWMGFWVGTHASVGTALLALMLARALWAVGQRRRRPPYHAGTVGRLAALGHGALYLLMFVVPALALLRLFGGGREVRLFGVLLREGGGERVAWMVQPATLLHGVLAWLLLALIAGHVAMVFVHRFGWKDDILRRML</sequence>
<keyword evidence="8" id="KW-0249">Electron transport</keyword>
<evidence type="ECO:0000256" key="11">
    <source>
        <dbReference type="ARBA" id="ARBA00023136"/>
    </source>
</evidence>
<accession>A0A7W6BKB1</accession>
<keyword evidence="9 13" id="KW-1133">Transmembrane helix</keyword>
<protein>
    <submittedName>
        <fullName evidence="15">Cytochrome b561</fullName>
    </submittedName>
</protein>
<keyword evidence="11 13" id="KW-0472">Membrane</keyword>
<reference evidence="15 16" key="1">
    <citation type="submission" date="2020-08" db="EMBL/GenBank/DDBJ databases">
        <title>Genomic Encyclopedia of Type Strains, Phase IV (KMG-IV): sequencing the most valuable type-strain genomes for metagenomic binning, comparative biology and taxonomic classification.</title>
        <authorList>
            <person name="Goeker M."/>
        </authorList>
    </citation>
    <scope>NUCLEOTIDE SEQUENCE [LARGE SCALE GENOMIC DNA]</scope>
    <source>
        <strain evidence="15 16">DSM 26189</strain>
    </source>
</reference>
<feature type="transmembrane region" description="Helical" evidence="13">
    <location>
        <begin position="44"/>
        <end position="68"/>
    </location>
</feature>
<evidence type="ECO:0000256" key="4">
    <source>
        <dbReference type="ARBA" id="ARBA00022475"/>
    </source>
</evidence>
<keyword evidence="5" id="KW-0349">Heme</keyword>
<evidence type="ECO:0000256" key="12">
    <source>
        <dbReference type="ARBA" id="ARBA00037975"/>
    </source>
</evidence>
<gene>
    <name evidence="15" type="ORF">GGR43_004202</name>
</gene>
<comment type="caution">
    <text evidence="15">The sequence shown here is derived from an EMBL/GenBank/DDBJ whole genome shotgun (WGS) entry which is preliminary data.</text>
</comment>
<evidence type="ECO:0000256" key="10">
    <source>
        <dbReference type="ARBA" id="ARBA00023004"/>
    </source>
</evidence>
<organism evidence="15 16">
    <name type="scientific">Sphingobium jiangsuense</name>
    <dbReference type="NCBI Taxonomy" id="870476"/>
    <lineage>
        <taxon>Bacteria</taxon>
        <taxon>Pseudomonadati</taxon>
        <taxon>Pseudomonadota</taxon>
        <taxon>Alphaproteobacteria</taxon>
        <taxon>Sphingomonadales</taxon>
        <taxon>Sphingomonadaceae</taxon>
        <taxon>Sphingobium</taxon>
    </lineage>
</organism>
<dbReference type="GO" id="GO:0020037">
    <property type="term" value="F:heme binding"/>
    <property type="evidence" value="ECO:0007669"/>
    <property type="project" value="TreeGrafter"/>
</dbReference>
<comment type="cofactor">
    <cofactor evidence="1">
        <name>heme b</name>
        <dbReference type="ChEBI" id="CHEBI:60344"/>
    </cofactor>
</comment>
<dbReference type="PANTHER" id="PTHR30529:SF1">
    <property type="entry name" value="CYTOCHROME B561 HOMOLOG 2"/>
    <property type="match status" value="1"/>
</dbReference>
<comment type="subcellular location">
    <subcellularLocation>
        <location evidence="2">Cell membrane</location>
        <topology evidence="2">Multi-pass membrane protein</topology>
    </subcellularLocation>
</comment>
<evidence type="ECO:0000256" key="7">
    <source>
        <dbReference type="ARBA" id="ARBA00022723"/>
    </source>
</evidence>
<dbReference type="InterPro" id="IPR016174">
    <property type="entry name" value="Di-haem_cyt_TM"/>
</dbReference>
<dbReference type="RefSeq" id="WP_188073734.1">
    <property type="nucleotide sequence ID" value="NZ_BSPS01000149.1"/>
</dbReference>
<evidence type="ECO:0000256" key="8">
    <source>
        <dbReference type="ARBA" id="ARBA00022982"/>
    </source>
</evidence>
<evidence type="ECO:0000256" key="1">
    <source>
        <dbReference type="ARBA" id="ARBA00001970"/>
    </source>
</evidence>
<keyword evidence="4" id="KW-1003">Cell membrane</keyword>
<dbReference type="GO" id="GO:0005886">
    <property type="term" value="C:plasma membrane"/>
    <property type="evidence" value="ECO:0007669"/>
    <property type="project" value="UniProtKB-SubCell"/>
</dbReference>
<proteinExistence type="inferred from homology"/>
<keyword evidence="7" id="KW-0479">Metal-binding</keyword>
<keyword evidence="6 13" id="KW-0812">Transmembrane</keyword>
<name>A0A7W6BKB1_9SPHN</name>
<dbReference type="Pfam" id="PF01292">
    <property type="entry name" value="Ni_hydr_CYTB"/>
    <property type="match status" value="1"/>
</dbReference>
<dbReference type="InterPro" id="IPR052168">
    <property type="entry name" value="Cytochrome_b561_oxidase"/>
</dbReference>
<evidence type="ECO:0000259" key="14">
    <source>
        <dbReference type="Pfam" id="PF01292"/>
    </source>
</evidence>
<comment type="similarity">
    <text evidence="12">Belongs to the cytochrome b561 family.</text>
</comment>
<keyword evidence="3" id="KW-0813">Transport</keyword>
<dbReference type="SUPFAM" id="SSF81342">
    <property type="entry name" value="Transmembrane di-heme cytochromes"/>
    <property type="match status" value="1"/>
</dbReference>
<evidence type="ECO:0000313" key="15">
    <source>
        <dbReference type="EMBL" id="MBB3928458.1"/>
    </source>
</evidence>
<evidence type="ECO:0000313" key="16">
    <source>
        <dbReference type="Proteomes" id="UP000571950"/>
    </source>
</evidence>
<dbReference type="EMBL" id="JACIDT010000024">
    <property type="protein sequence ID" value="MBB3928458.1"/>
    <property type="molecule type" value="Genomic_DNA"/>
</dbReference>
<evidence type="ECO:0000256" key="3">
    <source>
        <dbReference type="ARBA" id="ARBA00022448"/>
    </source>
</evidence>
<feature type="transmembrane region" description="Helical" evidence="13">
    <location>
        <begin position="89"/>
        <end position="111"/>
    </location>
</feature>
<evidence type="ECO:0000256" key="2">
    <source>
        <dbReference type="ARBA" id="ARBA00004651"/>
    </source>
</evidence>
<dbReference type="InterPro" id="IPR011577">
    <property type="entry name" value="Cyt_b561_bac/Ni-Hgenase"/>
</dbReference>
<feature type="transmembrane region" description="Helical" evidence="13">
    <location>
        <begin position="145"/>
        <end position="168"/>
    </location>
</feature>
<dbReference type="GO" id="GO:0046872">
    <property type="term" value="F:metal ion binding"/>
    <property type="evidence" value="ECO:0007669"/>
    <property type="project" value="UniProtKB-KW"/>
</dbReference>
<dbReference type="PANTHER" id="PTHR30529">
    <property type="entry name" value="CYTOCHROME B561"/>
    <property type="match status" value="1"/>
</dbReference>
<keyword evidence="16" id="KW-1185">Reference proteome</keyword>